<dbReference type="InterPro" id="IPR003959">
    <property type="entry name" value="ATPase_AAA_core"/>
</dbReference>
<dbReference type="Gene3D" id="3.30.230.10">
    <property type="match status" value="1"/>
</dbReference>
<keyword evidence="3 9" id="KW-0645">Protease</keyword>
<dbReference type="InterPro" id="IPR003111">
    <property type="entry name" value="Lon_prtase_N"/>
</dbReference>
<comment type="induction">
    <text evidence="9">By heat shock.</text>
</comment>
<dbReference type="InterPro" id="IPR054594">
    <property type="entry name" value="Lon_lid"/>
</dbReference>
<dbReference type="InterPro" id="IPR020568">
    <property type="entry name" value="Ribosomal_Su5_D2-typ_SF"/>
</dbReference>
<dbReference type="PROSITE" id="PS51787">
    <property type="entry name" value="LON_N"/>
    <property type="match status" value="1"/>
</dbReference>
<feature type="binding site" evidence="9 12">
    <location>
        <begin position="359"/>
        <end position="366"/>
    </location>
    <ligand>
        <name>ATP</name>
        <dbReference type="ChEBI" id="CHEBI:30616"/>
    </ligand>
</feature>
<evidence type="ECO:0000256" key="5">
    <source>
        <dbReference type="ARBA" id="ARBA00022801"/>
    </source>
</evidence>
<gene>
    <name evidence="9 17" type="primary">lon</name>
    <name evidence="17" type="ORF">ENJ40_03860</name>
</gene>
<keyword evidence="2 9" id="KW-0963">Cytoplasm</keyword>
<dbReference type="InterPro" id="IPR027417">
    <property type="entry name" value="P-loop_NTPase"/>
</dbReference>
<comment type="subunit">
    <text evidence="9 10">Homohexamer. Organized in a ring with a central cavity.</text>
</comment>
<dbReference type="Gene3D" id="1.10.8.60">
    <property type="match status" value="1"/>
</dbReference>
<dbReference type="SUPFAM" id="SSF52540">
    <property type="entry name" value="P-loop containing nucleoside triphosphate hydrolases"/>
    <property type="match status" value="1"/>
</dbReference>
<dbReference type="GO" id="GO:0005737">
    <property type="term" value="C:cytoplasm"/>
    <property type="evidence" value="ECO:0007669"/>
    <property type="project" value="UniProtKB-SubCell"/>
</dbReference>
<dbReference type="Pfam" id="PF05362">
    <property type="entry name" value="Lon_C"/>
    <property type="match status" value="1"/>
</dbReference>
<evidence type="ECO:0000259" key="15">
    <source>
        <dbReference type="PROSITE" id="PS51786"/>
    </source>
</evidence>
<dbReference type="InterPro" id="IPR027543">
    <property type="entry name" value="Lon_bac"/>
</dbReference>
<dbReference type="EC" id="3.4.21.53" evidence="9 10"/>
<dbReference type="SUPFAM" id="SSF54211">
    <property type="entry name" value="Ribosomal protein S5 domain 2-like"/>
    <property type="match status" value="1"/>
</dbReference>
<dbReference type="PROSITE" id="PS01046">
    <property type="entry name" value="LON_SER"/>
    <property type="match status" value="1"/>
</dbReference>
<dbReference type="PIRSF" id="PIRSF001174">
    <property type="entry name" value="Lon_proteas"/>
    <property type="match status" value="1"/>
</dbReference>
<comment type="function">
    <text evidence="9">ATP-dependent serine protease that mediates the selective degradation of mutant and abnormal proteins as well as certain short-lived regulatory proteins. Required for cellular homeostasis and for survival from DNA damage and developmental changes induced by stress. Degrades polypeptides processively to yield small peptide fragments that are 5 to 10 amino acids long. Binds to DNA in a double-stranded, site-specific manner.</text>
</comment>
<protein>
    <recommendedName>
        <fullName evidence="9 10">Lon protease</fullName>
        <ecNumber evidence="9 10">3.4.21.53</ecNumber>
    </recommendedName>
    <alternativeName>
        <fullName evidence="9">ATP-dependent protease La</fullName>
    </alternativeName>
</protein>
<dbReference type="GO" id="GO:0043565">
    <property type="term" value="F:sequence-specific DNA binding"/>
    <property type="evidence" value="ECO:0007669"/>
    <property type="project" value="UniProtKB-UniRule"/>
</dbReference>
<dbReference type="InterPro" id="IPR003593">
    <property type="entry name" value="AAA+_ATPase"/>
</dbReference>
<dbReference type="NCBIfam" id="TIGR00763">
    <property type="entry name" value="lon"/>
    <property type="match status" value="1"/>
</dbReference>
<dbReference type="SMART" id="SM00382">
    <property type="entry name" value="AAA"/>
    <property type="match status" value="1"/>
</dbReference>
<comment type="subcellular location">
    <subcellularLocation>
        <location evidence="1 9 10">Cytoplasm</location>
    </subcellularLocation>
</comment>
<keyword evidence="7 9" id="KW-0067">ATP-binding</keyword>
<dbReference type="PRINTS" id="PR00830">
    <property type="entry name" value="ENDOLAPTASE"/>
</dbReference>
<feature type="active site" evidence="9 11">
    <location>
        <position position="725"/>
    </location>
</feature>
<comment type="catalytic activity">
    <reaction evidence="9 10 13">
        <text>Hydrolysis of proteins in presence of ATP.</text>
        <dbReference type="EC" id="3.4.21.53"/>
    </reaction>
</comment>
<sequence length="788" mass="89649">MSEVKQELPARPDEIKDVPVIPGDAVVFPHMIVPFVLTEPALVQAVEEALSRDRLVAVVAVKDPGAEKKEIYRYGTLCIILRASRVELDRIRIVVQGLTRVRILSLLQETPFLLARVQQLSETFVPDRESEALAVNIRQMFSRVVELSPHLPGELRGLVENLEDPGMLADLSIAHLNLPQAEKQAVLETLDVKERLSRVVRLLAEQLEILELGQRIQAEVRDRMEKAQREYFLREQLKVIRKELGESEGIEAEVEELRERLEKKALPEMVRREAERELQKLSRTHPASAEYTVIRNYLDWILELPWLESTHDHLDLKEAERILDEDHYDLEKVKKRILEYLAVRKLNPEMKGPILCFLGPPGVGKTSLGRSIARALGRRFWRISLGGVRDEAEIRGHRRTYVGAMPGRIIQALRRVGVNNPVLMLDEIDKLGTDFRGDPAAALLEVLDPEQNREFSDHYLELPFDLSRVIFIATANMLDTIPAPLLDRMEVIEIPGYTEEEKLHIARRYLIPRQLREHGLKASWLRFSDSALRRIITHYTREAGVRQLEREIAAVCRAVAHRVAEGEVERERISLKNLEEYLGPPKYLPETRYRVRVPGVAIGLAWTPVGGEVLFVEAAQMRGKGRLTLTGQLGEVMRESAEAAFTYVRSRAEDLGIEPEIFEKSDFHVHVPSGAIPKDGPSAGITILTALVSLLTGRTVRPEVAMTGEITLRGLILPVGGIKEKVLAAKRYGVKEVILPQHNEKDLREIPEEVRRALRFHLVSRVEEVFPLVFAEWRGRRSRKRAVS</sequence>
<dbReference type="FunFam" id="3.30.230.10:FF:000019">
    <property type="entry name" value="Lon protease homolog 2, peroxisomal"/>
    <property type="match status" value="1"/>
</dbReference>
<keyword evidence="8 9" id="KW-0346">Stress response</keyword>
<dbReference type="GO" id="GO:0016887">
    <property type="term" value="F:ATP hydrolysis activity"/>
    <property type="evidence" value="ECO:0007669"/>
    <property type="project" value="UniProtKB-UniRule"/>
</dbReference>
<name>A0A7C3GK79_9BACT</name>
<comment type="caution">
    <text evidence="17">The sequence shown here is derived from an EMBL/GenBank/DDBJ whole genome shotgun (WGS) entry which is preliminary data.</text>
</comment>
<dbReference type="Gene3D" id="1.20.5.5270">
    <property type="match status" value="1"/>
</dbReference>
<evidence type="ECO:0000256" key="1">
    <source>
        <dbReference type="ARBA" id="ARBA00004496"/>
    </source>
</evidence>
<reference evidence="17" key="1">
    <citation type="journal article" date="2020" name="mSystems">
        <title>Genome- and Community-Level Interaction Insights into Carbon Utilization and Element Cycling Functions of Hydrothermarchaeota in Hydrothermal Sediment.</title>
        <authorList>
            <person name="Zhou Z."/>
            <person name="Liu Y."/>
            <person name="Xu W."/>
            <person name="Pan J."/>
            <person name="Luo Z.H."/>
            <person name="Li M."/>
        </authorList>
    </citation>
    <scope>NUCLEOTIDE SEQUENCE [LARGE SCALE GENOMIC DNA]</scope>
    <source>
        <strain evidence="17">HyVt-483</strain>
    </source>
</reference>
<evidence type="ECO:0000259" key="16">
    <source>
        <dbReference type="PROSITE" id="PS51787"/>
    </source>
</evidence>
<dbReference type="FunFam" id="3.40.50.300:FF:000382">
    <property type="entry name" value="Lon protease homolog 2, peroxisomal"/>
    <property type="match status" value="1"/>
</dbReference>
<dbReference type="InterPro" id="IPR027065">
    <property type="entry name" value="Lon_Prtase"/>
</dbReference>
<keyword evidence="5 9" id="KW-0378">Hydrolase</keyword>
<dbReference type="Pfam" id="PF02190">
    <property type="entry name" value="LON_substr_bdg"/>
    <property type="match status" value="1"/>
</dbReference>
<dbReference type="InterPro" id="IPR015947">
    <property type="entry name" value="PUA-like_sf"/>
</dbReference>
<evidence type="ECO:0000256" key="6">
    <source>
        <dbReference type="ARBA" id="ARBA00022825"/>
    </source>
</evidence>
<dbReference type="SUPFAM" id="SSF88697">
    <property type="entry name" value="PUA domain-like"/>
    <property type="match status" value="1"/>
</dbReference>
<dbReference type="GO" id="GO:0004252">
    <property type="term" value="F:serine-type endopeptidase activity"/>
    <property type="evidence" value="ECO:0007669"/>
    <property type="project" value="UniProtKB-UniRule"/>
</dbReference>
<dbReference type="Pfam" id="PF00004">
    <property type="entry name" value="AAA"/>
    <property type="match status" value="1"/>
</dbReference>
<evidence type="ECO:0000313" key="17">
    <source>
        <dbReference type="EMBL" id="HFC97581.1"/>
    </source>
</evidence>
<feature type="domain" description="Lon proteolytic" evidence="15">
    <location>
        <begin position="595"/>
        <end position="776"/>
    </location>
</feature>
<evidence type="ECO:0000256" key="7">
    <source>
        <dbReference type="ARBA" id="ARBA00022840"/>
    </source>
</evidence>
<comment type="similarity">
    <text evidence="9 10 13 14">Belongs to the peptidase S16 family.</text>
</comment>
<evidence type="ECO:0000256" key="11">
    <source>
        <dbReference type="PIRSR" id="PIRSR001174-1"/>
    </source>
</evidence>
<dbReference type="Gene3D" id="1.20.58.1480">
    <property type="match status" value="1"/>
</dbReference>
<dbReference type="Gene3D" id="2.30.130.40">
    <property type="entry name" value="LON domain-like"/>
    <property type="match status" value="1"/>
</dbReference>
<dbReference type="GO" id="GO:0006515">
    <property type="term" value="P:protein quality control for misfolded or incompletely synthesized proteins"/>
    <property type="evidence" value="ECO:0007669"/>
    <property type="project" value="UniProtKB-UniRule"/>
</dbReference>
<evidence type="ECO:0000256" key="9">
    <source>
        <dbReference type="HAMAP-Rule" id="MF_01973"/>
    </source>
</evidence>
<evidence type="ECO:0000256" key="2">
    <source>
        <dbReference type="ARBA" id="ARBA00022490"/>
    </source>
</evidence>
<dbReference type="PANTHER" id="PTHR10046">
    <property type="entry name" value="ATP DEPENDENT LON PROTEASE FAMILY MEMBER"/>
    <property type="match status" value="1"/>
</dbReference>
<dbReference type="AlphaFoldDB" id="A0A7C3GK79"/>
<evidence type="ECO:0000256" key="4">
    <source>
        <dbReference type="ARBA" id="ARBA00022741"/>
    </source>
</evidence>
<feature type="domain" description="Lon N-terminal" evidence="16">
    <location>
        <begin position="18"/>
        <end position="207"/>
    </location>
</feature>
<evidence type="ECO:0000256" key="3">
    <source>
        <dbReference type="ARBA" id="ARBA00022670"/>
    </source>
</evidence>
<keyword evidence="6 9" id="KW-0720">Serine protease</keyword>
<dbReference type="GO" id="GO:0004176">
    <property type="term" value="F:ATP-dependent peptidase activity"/>
    <property type="evidence" value="ECO:0007669"/>
    <property type="project" value="UniProtKB-UniRule"/>
</dbReference>
<dbReference type="Gene3D" id="3.40.50.300">
    <property type="entry name" value="P-loop containing nucleotide triphosphate hydrolases"/>
    <property type="match status" value="1"/>
</dbReference>
<dbReference type="FunFam" id="1.20.5.5270:FF:000002">
    <property type="entry name" value="Lon protease homolog"/>
    <property type="match status" value="1"/>
</dbReference>
<dbReference type="SMART" id="SM00464">
    <property type="entry name" value="LON"/>
    <property type="match status" value="1"/>
</dbReference>
<dbReference type="InterPro" id="IPR046336">
    <property type="entry name" value="Lon_prtase_N_sf"/>
</dbReference>
<organism evidence="17">
    <name type="scientific">Thermosulfurimonas dismutans</name>
    <dbReference type="NCBI Taxonomy" id="999894"/>
    <lineage>
        <taxon>Bacteria</taxon>
        <taxon>Pseudomonadati</taxon>
        <taxon>Thermodesulfobacteriota</taxon>
        <taxon>Thermodesulfobacteria</taxon>
        <taxon>Thermodesulfobacteriales</taxon>
        <taxon>Thermodesulfobacteriaceae</taxon>
        <taxon>Thermosulfurimonas</taxon>
    </lineage>
</organism>
<evidence type="ECO:0000256" key="12">
    <source>
        <dbReference type="PIRSR" id="PIRSR001174-2"/>
    </source>
</evidence>
<dbReference type="PROSITE" id="PS51786">
    <property type="entry name" value="LON_PROTEOLYTIC"/>
    <property type="match status" value="1"/>
</dbReference>
<dbReference type="EMBL" id="DRMH01000046">
    <property type="protein sequence ID" value="HFC97581.1"/>
    <property type="molecule type" value="Genomic_DNA"/>
</dbReference>
<dbReference type="InterPro" id="IPR014721">
    <property type="entry name" value="Ribsml_uS5_D2-typ_fold_subgr"/>
</dbReference>
<dbReference type="InterPro" id="IPR008269">
    <property type="entry name" value="Lon_proteolytic"/>
</dbReference>
<evidence type="ECO:0000256" key="14">
    <source>
        <dbReference type="RuleBase" id="RU000591"/>
    </source>
</evidence>
<dbReference type="Proteomes" id="UP000886043">
    <property type="component" value="Unassembled WGS sequence"/>
</dbReference>
<dbReference type="GO" id="GO:0034605">
    <property type="term" value="P:cellular response to heat"/>
    <property type="evidence" value="ECO:0007669"/>
    <property type="project" value="UniProtKB-UniRule"/>
</dbReference>
<dbReference type="Pfam" id="PF22667">
    <property type="entry name" value="Lon_lid"/>
    <property type="match status" value="1"/>
</dbReference>
<dbReference type="HAMAP" id="MF_01973">
    <property type="entry name" value="lon_bact"/>
    <property type="match status" value="1"/>
</dbReference>
<dbReference type="InterPro" id="IPR008268">
    <property type="entry name" value="Peptidase_S16_AS"/>
</dbReference>
<evidence type="ECO:0000256" key="13">
    <source>
        <dbReference type="PROSITE-ProRule" id="PRU01122"/>
    </source>
</evidence>
<dbReference type="GO" id="GO:0005524">
    <property type="term" value="F:ATP binding"/>
    <property type="evidence" value="ECO:0007669"/>
    <property type="project" value="UniProtKB-UniRule"/>
</dbReference>
<accession>A0A7C3GK79</accession>
<dbReference type="InterPro" id="IPR004815">
    <property type="entry name" value="Lon_bac/euk-typ"/>
</dbReference>
<proteinExistence type="evidence at transcript level"/>
<feature type="active site" evidence="9 11">
    <location>
        <position position="682"/>
    </location>
</feature>
<evidence type="ECO:0000256" key="8">
    <source>
        <dbReference type="ARBA" id="ARBA00023016"/>
    </source>
</evidence>
<keyword evidence="4 9" id="KW-0547">Nucleotide-binding</keyword>
<dbReference type="CDD" id="cd19500">
    <property type="entry name" value="RecA-like_Lon"/>
    <property type="match status" value="1"/>
</dbReference>
<evidence type="ECO:0000256" key="10">
    <source>
        <dbReference type="PIRNR" id="PIRNR001174"/>
    </source>
</evidence>